<gene>
    <name evidence="3" type="ORF">UXM345_LOCUS31212</name>
    <name evidence="2" type="ORF">XDN619_LOCUS32356</name>
</gene>
<dbReference type="SUPFAM" id="SSF53098">
    <property type="entry name" value="Ribonuclease H-like"/>
    <property type="match status" value="1"/>
</dbReference>
<dbReference type="InterPro" id="IPR012337">
    <property type="entry name" value="RNaseH-like_sf"/>
</dbReference>
<dbReference type="InterPro" id="IPR008906">
    <property type="entry name" value="HATC_C_dom"/>
</dbReference>
<proteinExistence type="predicted"/>
<dbReference type="GO" id="GO:0046983">
    <property type="term" value="F:protein dimerization activity"/>
    <property type="evidence" value="ECO:0007669"/>
    <property type="project" value="InterPro"/>
</dbReference>
<organism evidence="3 4">
    <name type="scientific">Rotaria magnacalcarata</name>
    <dbReference type="NCBI Taxonomy" id="392030"/>
    <lineage>
        <taxon>Eukaryota</taxon>
        <taxon>Metazoa</taxon>
        <taxon>Spiralia</taxon>
        <taxon>Gnathifera</taxon>
        <taxon>Rotifera</taxon>
        <taxon>Eurotatoria</taxon>
        <taxon>Bdelloidea</taxon>
        <taxon>Philodinida</taxon>
        <taxon>Philodinidae</taxon>
        <taxon>Rotaria</taxon>
    </lineage>
</organism>
<evidence type="ECO:0000259" key="1">
    <source>
        <dbReference type="Pfam" id="PF05699"/>
    </source>
</evidence>
<accession>A0A820FA63</accession>
<dbReference type="Proteomes" id="UP000663887">
    <property type="component" value="Unassembled WGS sequence"/>
</dbReference>
<feature type="non-terminal residue" evidence="3">
    <location>
        <position position="1"/>
    </location>
</feature>
<dbReference type="Pfam" id="PF05699">
    <property type="entry name" value="Dimer_Tnp_hAT"/>
    <property type="match status" value="1"/>
</dbReference>
<comment type="caution">
    <text evidence="3">The sequence shown here is derived from an EMBL/GenBank/DDBJ whole genome shotgun (WGS) entry which is preliminary data.</text>
</comment>
<sequence length="183" mass="21172">NSVASLHQIISELKFNLQQRINSSFFGASCKLELSRLPTSAADKLKASFIRFIERAIEYIDEFYLLKKEGQKWKYNTAAITKTSSIIQIEEEQEHNNSDDCDDPEESVSTERIRPDQLWAMLLSVKPTLSPNLHQFICFLFSIPCSNAYVESVFSIMKHLYDDKRNRMSTELIQAELQIRLNS</sequence>
<protein>
    <recommendedName>
        <fullName evidence="1">HAT C-terminal dimerisation domain-containing protein</fullName>
    </recommendedName>
</protein>
<name>A0A820FA63_9BILA</name>
<dbReference type="Proteomes" id="UP000663842">
    <property type="component" value="Unassembled WGS sequence"/>
</dbReference>
<evidence type="ECO:0000313" key="4">
    <source>
        <dbReference type="Proteomes" id="UP000663842"/>
    </source>
</evidence>
<feature type="domain" description="HAT C-terminal dimerisation" evidence="1">
    <location>
        <begin position="125"/>
        <end position="179"/>
    </location>
</feature>
<dbReference type="AlphaFoldDB" id="A0A820FA63"/>
<dbReference type="EMBL" id="CAJNRG010016128">
    <property type="protein sequence ID" value="CAF2192421.1"/>
    <property type="molecule type" value="Genomic_DNA"/>
</dbReference>
<dbReference type="EMBL" id="CAJOBF010008658">
    <property type="protein sequence ID" value="CAF4259860.1"/>
    <property type="molecule type" value="Genomic_DNA"/>
</dbReference>
<evidence type="ECO:0000313" key="3">
    <source>
        <dbReference type="EMBL" id="CAF4259860.1"/>
    </source>
</evidence>
<reference evidence="3" key="1">
    <citation type="submission" date="2021-02" db="EMBL/GenBank/DDBJ databases">
        <authorList>
            <person name="Nowell W R."/>
        </authorList>
    </citation>
    <scope>NUCLEOTIDE SEQUENCE</scope>
</reference>
<evidence type="ECO:0000313" key="2">
    <source>
        <dbReference type="EMBL" id="CAF2192421.1"/>
    </source>
</evidence>